<dbReference type="Gene3D" id="1.10.10.1420">
    <property type="entry name" value="DNA replication factor Cdt1, C-terminal WH domain"/>
    <property type="match status" value="1"/>
</dbReference>
<feature type="compositionally biased region" description="Low complexity" evidence="3">
    <location>
        <begin position="164"/>
        <end position="184"/>
    </location>
</feature>
<feature type="region of interest" description="Disordered" evidence="3">
    <location>
        <begin position="1"/>
        <end position="24"/>
    </location>
</feature>
<name>A0AAN9YE38_9PEZI</name>
<evidence type="ECO:0000259" key="4">
    <source>
        <dbReference type="Pfam" id="PF16679"/>
    </source>
</evidence>
<keyword evidence="6" id="KW-1185">Reference proteome</keyword>
<evidence type="ECO:0000256" key="3">
    <source>
        <dbReference type="SAM" id="MobiDB-lite"/>
    </source>
</evidence>
<evidence type="ECO:0000313" key="6">
    <source>
        <dbReference type="Proteomes" id="UP001320245"/>
    </source>
</evidence>
<keyword evidence="2" id="KW-0131">Cell cycle</keyword>
<comment type="similarity">
    <text evidence="1">Belongs to the Cdt1 family.</text>
</comment>
<reference evidence="5 6" key="1">
    <citation type="journal article" date="2023" name="PLoS ONE">
        <title>Cytospora paraplurivora sp. nov. isolated from orchards with fruit tree decline syndrome in Ontario, Canada.</title>
        <authorList>
            <person name="Ilyukhin E."/>
            <person name="Nguyen H.D.T."/>
            <person name="Castle A.J."/>
            <person name="Ellouze W."/>
        </authorList>
    </citation>
    <scope>NUCLEOTIDE SEQUENCE [LARGE SCALE GENOMIC DNA]</scope>
    <source>
        <strain evidence="5 6">FDS-564</strain>
    </source>
</reference>
<dbReference type="AlphaFoldDB" id="A0AAN9YE38"/>
<feature type="domain" description="DNA replication factor Cdt1 C-terminal" evidence="4">
    <location>
        <begin position="411"/>
        <end position="514"/>
    </location>
</feature>
<dbReference type="InterPro" id="IPR038090">
    <property type="entry name" value="Cdt1_C_WH_dom_sf"/>
</dbReference>
<comment type="caution">
    <text evidence="5">The sequence shown here is derived from an EMBL/GenBank/DDBJ whole genome shotgun (WGS) entry which is preliminary data.</text>
</comment>
<feature type="region of interest" description="Disordered" evidence="3">
    <location>
        <begin position="58"/>
        <end position="147"/>
    </location>
</feature>
<dbReference type="InterPro" id="IPR032054">
    <property type="entry name" value="Cdt1_C"/>
</dbReference>
<gene>
    <name evidence="5" type="ORF">SLS53_005860</name>
</gene>
<sequence length="543" mass="58163">MPGATATGRSRGRPRKNPVEPIATADIASYTRVSKNTTIGQEATDKKITIQTVEVHGITAAPINPSARKRKAALSPEPEEVTANTTAQRQTSNVTSNSKSVKKQKRVQAPEVVPLSAPEQPPSTPRRAVTKRALSPEIESPRTRETGNLFKRLRIGAPLAIARTSSPLTTTTTTTTQASTPATSVVPDSEDEDKDEYSAATTPDPEPKPVRELPQELLDIVSLYTAFLKTITVHYAHNGTNTPVDLRQISQPVSLAWGKRRISLADIRRCVGIMDIESSSTKSPFYLVDYGNKKTCVELRDEHRGRPLDERGLVSVFEANLRWIWESPSSAAAAAAQDDMSAFVLGLPKAPVQTCEALSKASSALARGQRAMEELKAGVAARKEEEQAATRAAASSTTTTSSAGQPAAKLSLLDRLRIKETHLAQLAATGPTPADLERRAALQRADDVAAVIAMLSRAAASSSPGGGARVSFTMPTLLQRLGDSLRLPISREEGAACIRVLAREVAPEWLRIVVAAGRENVVVQVGRAPSSGVLLERVRLLSA</sequence>
<organism evidence="5 6">
    <name type="scientific">Cytospora paraplurivora</name>
    <dbReference type="NCBI Taxonomy" id="2898453"/>
    <lineage>
        <taxon>Eukaryota</taxon>
        <taxon>Fungi</taxon>
        <taxon>Dikarya</taxon>
        <taxon>Ascomycota</taxon>
        <taxon>Pezizomycotina</taxon>
        <taxon>Sordariomycetes</taxon>
        <taxon>Sordariomycetidae</taxon>
        <taxon>Diaporthales</taxon>
        <taxon>Cytosporaceae</taxon>
        <taxon>Cytospora</taxon>
    </lineage>
</organism>
<proteinExistence type="inferred from homology"/>
<evidence type="ECO:0000256" key="2">
    <source>
        <dbReference type="ARBA" id="ARBA00023306"/>
    </source>
</evidence>
<feature type="region of interest" description="Disordered" evidence="3">
    <location>
        <begin position="382"/>
        <end position="406"/>
    </location>
</feature>
<evidence type="ECO:0000313" key="5">
    <source>
        <dbReference type="EMBL" id="KAK7739223.1"/>
    </source>
</evidence>
<dbReference type="EMBL" id="JAJSPL020000023">
    <property type="protein sequence ID" value="KAK7739223.1"/>
    <property type="molecule type" value="Genomic_DNA"/>
</dbReference>
<feature type="region of interest" description="Disordered" evidence="3">
    <location>
        <begin position="164"/>
        <end position="210"/>
    </location>
</feature>
<accession>A0AAN9YE38</accession>
<protein>
    <recommendedName>
        <fullName evidence="4">DNA replication factor Cdt1 C-terminal domain-containing protein</fullName>
    </recommendedName>
</protein>
<dbReference type="Pfam" id="PF16679">
    <property type="entry name" value="CDT1_C"/>
    <property type="match status" value="1"/>
</dbReference>
<evidence type="ECO:0000256" key="1">
    <source>
        <dbReference type="ARBA" id="ARBA00008356"/>
    </source>
</evidence>
<dbReference type="Pfam" id="PF26121">
    <property type="entry name" value="HTH_CDT1"/>
    <property type="match status" value="1"/>
</dbReference>
<feature type="compositionally biased region" description="Low complexity" evidence="3">
    <location>
        <begin position="389"/>
        <end position="403"/>
    </location>
</feature>
<feature type="compositionally biased region" description="Low complexity" evidence="3">
    <location>
        <begin position="90"/>
        <end position="99"/>
    </location>
</feature>
<dbReference type="Proteomes" id="UP001320245">
    <property type="component" value="Unassembled WGS sequence"/>
</dbReference>